<dbReference type="Pfam" id="PF13302">
    <property type="entry name" value="Acetyltransf_3"/>
    <property type="match status" value="1"/>
</dbReference>
<dbReference type="PANTHER" id="PTHR43441">
    <property type="entry name" value="RIBOSOMAL-PROTEIN-SERINE ACETYLTRANSFERASE"/>
    <property type="match status" value="1"/>
</dbReference>
<dbReference type="InterPro" id="IPR051908">
    <property type="entry name" value="Ribosomal_N-acetyltransferase"/>
</dbReference>
<gene>
    <name evidence="2" type="ORF">M6D93_15165</name>
</gene>
<dbReference type="PROSITE" id="PS51186">
    <property type="entry name" value="GNAT"/>
    <property type="match status" value="1"/>
</dbReference>
<sequence length="190" mass="20693">MSRARECQPTLNGTNVIIRPWHIDDADAVYAACQDSAIQRWTTVPSPYGRSDAIDYVTSIAASAWMDGGGIFAIVVAATGRVAGSIGAHRMAAGVAHIGYWSVPDLRGNGFVTEALRIVTRWFLIERRGARVELVVEPANGASTRVAERAGFTFEGILRQWMDLRGRRIDVAMYSFIPTDIGGALRDSHS</sequence>
<name>A0ABY4QXL3_9ACTN</name>
<evidence type="ECO:0000313" key="2">
    <source>
        <dbReference type="EMBL" id="UQX87630.1"/>
    </source>
</evidence>
<dbReference type="InterPro" id="IPR000182">
    <property type="entry name" value="GNAT_dom"/>
</dbReference>
<dbReference type="Gene3D" id="3.40.630.30">
    <property type="match status" value="1"/>
</dbReference>
<accession>A0ABY4QXL3</accession>
<organism evidence="2 3">
    <name type="scientific">Jatrophihabitans telluris</name>
    <dbReference type="NCBI Taxonomy" id="2038343"/>
    <lineage>
        <taxon>Bacteria</taxon>
        <taxon>Bacillati</taxon>
        <taxon>Actinomycetota</taxon>
        <taxon>Actinomycetes</taxon>
        <taxon>Jatrophihabitantales</taxon>
        <taxon>Jatrophihabitantaceae</taxon>
        <taxon>Jatrophihabitans</taxon>
    </lineage>
</organism>
<keyword evidence="3" id="KW-1185">Reference proteome</keyword>
<dbReference type="RefSeq" id="WP_249770339.1">
    <property type="nucleotide sequence ID" value="NZ_CP097332.1"/>
</dbReference>
<evidence type="ECO:0000313" key="3">
    <source>
        <dbReference type="Proteomes" id="UP001056336"/>
    </source>
</evidence>
<dbReference type="PANTHER" id="PTHR43441:SF10">
    <property type="entry name" value="ACETYLTRANSFERASE"/>
    <property type="match status" value="1"/>
</dbReference>
<dbReference type="InterPro" id="IPR016181">
    <property type="entry name" value="Acyl_CoA_acyltransferase"/>
</dbReference>
<reference evidence="2" key="2">
    <citation type="submission" date="2022-05" db="EMBL/GenBank/DDBJ databases">
        <authorList>
            <person name="Kim J.-S."/>
            <person name="Lee K."/>
            <person name="Suh M."/>
            <person name="Eom M."/>
            <person name="Kim J.-S."/>
            <person name="Kim D.-S."/>
            <person name="Ko S.-H."/>
            <person name="Shin Y."/>
            <person name="Lee J.-S."/>
        </authorList>
    </citation>
    <scope>NUCLEOTIDE SEQUENCE</scope>
    <source>
        <strain evidence="2">N237</strain>
    </source>
</reference>
<dbReference type="SUPFAM" id="SSF55729">
    <property type="entry name" value="Acyl-CoA N-acyltransferases (Nat)"/>
    <property type="match status" value="1"/>
</dbReference>
<evidence type="ECO:0000259" key="1">
    <source>
        <dbReference type="PROSITE" id="PS51186"/>
    </source>
</evidence>
<protein>
    <submittedName>
        <fullName evidence="2">GNAT family N-acetyltransferase</fullName>
    </submittedName>
</protein>
<proteinExistence type="predicted"/>
<feature type="domain" description="N-acetyltransferase" evidence="1">
    <location>
        <begin position="16"/>
        <end position="178"/>
    </location>
</feature>
<reference evidence="2" key="1">
    <citation type="journal article" date="2018" name="Int. J. Syst. Evol. Microbiol.">
        <title>Jatrophihabitans telluris sp. nov., isolated from sediment soil of lava forest wetlands and the emended description of the genus Jatrophihabitans.</title>
        <authorList>
            <person name="Lee K.C."/>
            <person name="Suh M.K."/>
            <person name="Eom M.K."/>
            <person name="Kim K.K."/>
            <person name="Kim J.S."/>
            <person name="Kim D.S."/>
            <person name="Ko S.H."/>
            <person name="Shin Y.K."/>
            <person name="Lee J.S."/>
        </authorList>
    </citation>
    <scope>NUCLEOTIDE SEQUENCE</scope>
    <source>
        <strain evidence="2">N237</strain>
    </source>
</reference>
<dbReference type="EMBL" id="CP097332">
    <property type="protein sequence ID" value="UQX87630.1"/>
    <property type="molecule type" value="Genomic_DNA"/>
</dbReference>
<dbReference type="Proteomes" id="UP001056336">
    <property type="component" value="Chromosome"/>
</dbReference>